<sequence length="218" mass="23620">QQHPANNQVGQLHGAHVDGGGRGGVAKLRQAAQDESAAQQRGQRGAQRVEGLRERKARRGRLGRPQDGHVGVGRHLQQRDARGQHKQRPQKQPVGPLRGGRIKQEGAHGRHHKAQQHALFVAQARHQLAGRNTHQKVRPEKAQVNQVGLRKGQLKNGLQIGNQNVVETRDEAPQKEQGSNGGQRRGVARGGAGGGRGSSRPAEGGSRSSHSKNKQVMW</sequence>
<feature type="compositionally biased region" description="Gly residues" evidence="1">
    <location>
        <begin position="179"/>
        <end position="197"/>
    </location>
</feature>
<feature type="compositionally biased region" description="Low complexity" evidence="1">
    <location>
        <begin position="198"/>
        <end position="208"/>
    </location>
</feature>
<proteinExistence type="predicted"/>
<reference evidence="2" key="1">
    <citation type="journal article" date="2019" name="Sci. Rep.">
        <title>Draft genome of Tanacetum cinerariifolium, the natural source of mosquito coil.</title>
        <authorList>
            <person name="Yamashiro T."/>
            <person name="Shiraishi A."/>
            <person name="Satake H."/>
            <person name="Nakayama K."/>
        </authorList>
    </citation>
    <scope>NUCLEOTIDE SEQUENCE</scope>
</reference>
<accession>A0A699TAE4</accession>
<feature type="compositionally biased region" description="Basic residues" evidence="1">
    <location>
        <begin position="209"/>
        <end position="218"/>
    </location>
</feature>
<feature type="compositionally biased region" description="Polar residues" evidence="1">
    <location>
        <begin position="1"/>
        <end position="10"/>
    </location>
</feature>
<dbReference type="AlphaFoldDB" id="A0A699TAE4"/>
<protein>
    <submittedName>
        <fullName evidence="2">Uncharacterized protein</fullName>
    </submittedName>
</protein>
<feature type="compositionally biased region" description="Low complexity" evidence="1">
    <location>
        <begin position="37"/>
        <end position="48"/>
    </location>
</feature>
<feature type="region of interest" description="Disordered" evidence="1">
    <location>
        <begin position="1"/>
        <end position="218"/>
    </location>
</feature>
<feature type="non-terminal residue" evidence="2">
    <location>
        <position position="1"/>
    </location>
</feature>
<gene>
    <name evidence="2" type="ORF">Tci_878442</name>
</gene>
<organism evidence="2">
    <name type="scientific">Tanacetum cinerariifolium</name>
    <name type="common">Dalmatian daisy</name>
    <name type="synonym">Chrysanthemum cinerariifolium</name>
    <dbReference type="NCBI Taxonomy" id="118510"/>
    <lineage>
        <taxon>Eukaryota</taxon>
        <taxon>Viridiplantae</taxon>
        <taxon>Streptophyta</taxon>
        <taxon>Embryophyta</taxon>
        <taxon>Tracheophyta</taxon>
        <taxon>Spermatophyta</taxon>
        <taxon>Magnoliopsida</taxon>
        <taxon>eudicotyledons</taxon>
        <taxon>Gunneridae</taxon>
        <taxon>Pentapetalae</taxon>
        <taxon>asterids</taxon>
        <taxon>campanulids</taxon>
        <taxon>Asterales</taxon>
        <taxon>Asteraceae</taxon>
        <taxon>Asteroideae</taxon>
        <taxon>Anthemideae</taxon>
        <taxon>Anthemidinae</taxon>
        <taxon>Tanacetum</taxon>
    </lineage>
</organism>
<comment type="caution">
    <text evidence="2">The sequence shown here is derived from an EMBL/GenBank/DDBJ whole genome shotgun (WGS) entry which is preliminary data.</text>
</comment>
<name>A0A699TAE4_TANCI</name>
<evidence type="ECO:0000313" key="2">
    <source>
        <dbReference type="EMBL" id="GFD06473.1"/>
    </source>
</evidence>
<dbReference type="EMBL" id="BKCJ011225188">
    <property type="protein sequence ID" value="GFD06473.1"/>
    <property type="molecule type" value="Genomic_DNA"/>
</dbReference>
<evidence type="ECO:0000256" key="1">
    <source>
        <dbReference type="SAM" id="MobiDB-lite"/>
    </source>
</evidence>